<keyword evidence="3" id="KW-1185">Reference proteome</keyword>
<gene>
    <name evidence="2" type="ORF">X777_14216</name>
</gene>
<name>A0A026VWK6_OOCBI</name>
<feature type="compositionally biased region" description="Basic and acidic residues" evidence="1">
    <location>
        <begin position="21"/>
        <end position="30"/>
    </location>
</feature>
<evidence type="ECO:0000313" key="3">
    <source>
        <dbReference type="Proteomes" id="UP000053097"/>
    </source>
</evidence>
<reference evidence="2 3" key="1">
    <citation type="journal article" date="2014" name="Curr. Biol.">
        <title>The genome of the clonal raider ant Cerapachys biroi.</title>
        <authorList>
            <person name="Oxley P.R."/>
            <person name="Ji L."/>
            <person name="Fetter-Pruneda I."/>
            <person name="McKenzie S.K."/>
            <person name="Li C."/>
            <person name="Hu H."/>
            <person name="Zhang G."/>
            <person name="Kronauer D.J."/>
        </authorList>
    </citation>
    <scope>NUCLEOTIDE SEQUENCE [LARGE SCALE GENOMIC DNA]</scope>
</reference>
<dbReference type="EMBL" id="KK107681">
    <property type="protein sequence ID" value="EZA48107.1"/>
    <property type="molecule type" value="Genomic_DNA"/>
</dbReference>
<feature type="region of interest" description="Disordered" evidence="1">
    <location>
        <begin position="1"/>
        <end position="30"/>
    </location>
</feature>
<protein>
    <submittedName>
        <fullName evidence="2">Uncharacterized protein</fullName>
    </submittedName>
</protein>
<dbReference type="Proteomes" id="UP000053097">
    <property type="component" value="Unassembled WGS sequence"/>
</dbReference>
<evidence type="ECO:0000256" key="1">
    <source>
        <dbReference type="SAM" id="MobiDB-lite"/>
    </source>
</evidence>
<organism evidence="2 3">
    <name type="scientific">Ooceraea biroi</name>
    <name type="common">Clonal raider ant</name>
    <name type="synonym">Cerapachys biroi</name>
    <dbReference type="NCBI Taxonomy" id="2015173"/>
    <lineage>
        <taxon>Eukaryota</taxon>
        <taxon>Metazoa</taxon>
        <taxon>Ecdysozoa</taxon>
        <taxon>Arthropoda</taxon>
        <taxon>Hexapoda</taxon>
        <taxon>Insecta</taxon>
        <taxon>Pterygota</taxon>
        <taxon>Neoptera</taxon>
        <taxon>Endopterygota</taxon>
        <taxon>Hymenoptera</taxon>
        <taxon>Apocrita</taxon>
        <taxon>Aculeata</taxon>
        <taxon>Formicoidea</taxon>
        <taxon>Formicidae</taxon>
        <taxon>Dorylinae</taxon>
        <taxon>Ooceraea</taxon>
    </lineage>
</organism>
<evidence type="ECO:0000313" key="2">
    <source>
        <dbReference type="EMBL" id="EZA48107.1"/>
    </source>
</evidence>
<dbReference type="AlphaFoldDB" id="A0A026VWK6"/>
<sequence>MWGRFQMNGEYDEEAGGVKESVGKREGEEMGQIRKLGQKYLESSIDGIQT</sequence>
<proteinExistence type="predicted"/>
<accession>A0A026VWK6</accession>